<dbReference type="RefSeq" id="WP_283426836.1">
    <property type="nucleotide sequence ID" value="NZ_FXTY01000005.1"/>
</dbReference>
<accession>A0ABY1P6Q4</accession>
<dbReference type="SMART" id="SM00671">
    <property type="entry name" value="SEL1"/>
    <property type="match status" value="2"/>
</dbReference>
<dbReference type="InterPro" id="IPR011990">
    <property type="entry name" value="TPR-like_helical_dom_sf"/>
</dbReference>
<comment type="caution">
    <text evidence="2">The sequence shown here is derived from an EMBL/GenBank/DDBJ whole genome shotgun (WGS) entry which is preliminary data.</text>
</comment>
<dbReference type="SUPFAM" id="SSF81901">
    <property type="entry name" value="HCP-like"/>
    <property type="match status" value="1"/>
</dbReference>
<reference evidence="2 3" key="1">
    <citation type="submission" date="2017-05" db="EMBL/GenBank/DDBJ databases">
        <authorList>
            <person name="Varghese N."/>
            <person name="Submissions S."/>
        </authorList>
    </citation>
    <scope>NUCLEOTIDE SEQUENCE [LARGE SCALE GENOMIC DNA]</scope>
    <source>
        <strain evidence="2 3">DSM 29734</strain>
    </source>
</reference>
<dbReference type="Gene3D" id="1.25.40.10">
    <property type="entry name" value="Tetratricopeptide repeat domain"/>
    <property type="match status" value="1"/>
</dbReference>
<dbReference type="EMBL" id="FXTY01000005">
    <property type="protein sequence ID" value="SMP27696.1"/>
    <property type="molecule type" value="Genomic_DNA"/>
</dbReference>
<evidence type="ECO:0000313" key="2">
    <source>
        <dbReference type="EMBL" id="SMP27696.1"/>
    </source>
</evidence>
<evidence type="ECO:0000256" key="1">
    <source>
        <dbReference type="SAM" id="MobiDB-lite"/>
    </source>
</evidence>
<proteinExistence type="predicted"/>
<dbReference type="InterPro" id="IPR006597">
    <property type="entry name" value="Sel1-like"/>
</dbReference>
<sequence>MRHTVIAACIMGLVGGVGMGMAEDAGAFWQPAREKFNKMSDDACDGDGGAFRELMQAAIMEEHPVAQNDLAWVFGTERCQYYADDVEAVAELQKDSADAGYPVAQSNIGVKYMEGDGVGQNTDLAIDYFEAAMRAGYGEGAAQLGIYFAEGIHLVQNIARADLLLEDAYALGADQDMIDRLAAALEEAAPAPAFVSSDRWAYDDGEAGYDLVQNGGLLARVFLGRDQETGGYYYGMYRVSDDPMIHFMGVSVKHANGRDTELDMNGCGGQNCLIDYGDSAQVRIPISGRNQAAMLEAFKSGDTIKFRYQTEASYAQNKFKNMTLGLKGSRKAIEAVQRSAPAPAVNTGNSSSNRPVSPPTSNVSDTGAQPEPNYTGGPSYYQENTKDGDQFCQAVETAEYPPHFYSEFEPETQRLWLESPNHTLKPADLDYLGSATTVWMWGAATRRSGEPWVLYKNGTAKRLNHTARDGIFDVYEDFSGSWQRDGARGVVLRMKSKWKHSTSGYDYIECTGGTLTTQQASGWRQGVKSFWQTCSMMWSCSEWSDKYPEKKTTTELHSLVEWAPGDIASKKLEWSQPRP</sequence>
<name>A0ABY1P6Q4_9RHOB</name>
<feature type="region of interest" description="Disordered" evidence="1">
    <location>
        <begin position="335"/>
        <end position="385"/>
    </location>
</feature>
<protein>
    <submittedName>
        <fullName evidence="2">Uncharacterized protein</fullName>
    </submittedName>
</protein>
<feature type="compositionally biased region" description="Polar residues" evidence="1">
    <location>
        <begin position="346"/>
        <end position="367"/>
    </location>
</feature>
<evidence type="ECO:0000313" key="3">
    <source>
        <dbReference type="Proteomes" id="UP001157961"/>
    </source>
</evidence>
<organism evidence="2 3">
    <name type="scientific">Shimia sagamensis</name>
    <dbReference type="NCBI Taxonomy" id="1566352"/>
    <lineage>
        <taxon>Bacteria</taxon>
        <taxon>Pseudomonadati</taxon>
        <taxon>Pseudomonadota</taxon>
        <taxon>Alphaproteobacteria</taxon>
        <taxon>Rhodobacterales</taxon>
        <taxon>Roseobacteraceae</taxon>
    </lineage>
</organism>
<gene>
    <name evidence="2" type="ORF">SAMN06265373_105444</name>
</gene>
<dbReference type="Proteomes" id="UP001157961">
    <property type="component" value="Unassembled WGS sequence"/>
</dbReference>
<keyword evidence="3" id="KW-1185">Reference proteome</keyword>